<dbReference type="SMART" id="SM00829">
    <property type="entry name" value="PKS_ER"/>
    <property type="match status" value="1"/>
</dbReference>
<evidence type="ECO:0000256" key="2">
    <source>
        <dbReference type="SAM" id="MobiDB-lite"/>
    </source>
</evidence>
<dbReference type="InterPro" id="IPR036291">
    <property type="entry name" value="NAD(P)-bd_dom_sf"/>
</dbReference>
<dbReference type="GO" id="GO:0016491">
    <property type="term" value="F:oxidoreductase activity"/>
    <property type="evidence" value="ECO:0007669"/>
    <property type="project" value="UniProtKB-KW"/>
</dbReference>
<dbReference type="Proteomes" id="UP001596264">
    <property type="component" value="Unassembled WGS sequence"/>
</dbReference>
<feature type="domain" description="Enoyl reductase (ER)" evidence="3">
    <location>
        <begin position="49"/>
        <end position="347"/>
    </location>
</feature>
<reference evidence="5" key="1">
    <citation type="journal article" date="2019" name="Int. J. Syst. Evol. Microbiol.">
        <title>The Global Catalogue of Microorganisms (GCM) 10K type strain sequencing project: providing services to taxonomists for standard genome sequencing and annotation.</title>
        <authorList>
            <consortium name="The Broad Institute Genomics Platform"/>
            <consortium name="The Broad Institute Genome Sequencing Center for Infectious Disease"/>
            <person name="Wu L."/>
            <person name="Ma J."/>
        </authorList>
    </citation>
    <scope>NUCLEOTIDE SEQUENCE [LARGE SCALE GENOMIC DNA]</scope>
    <source>
        <strain evidence="5">CCM 2050</strain>
    </source>
</reference>
<sequence length="353" mass="37802">MSFNDDVNKQQNQQQNRQIKLASRPHGAPTADNFELATGEIPKPNQSEMLLRTIYLSLDPYMRGRMSDAASYADPLQIGDVMLGGTVAQVVESNIDNFAVGDLVVSNSGWQDYSVSDGIGVLKLDKNMANPSYGLGVLGMPGFTGYMGLTDIGKPKKGETLVVAAATGPVGATVGQVGNKLGLRTIGVAGGAEKCAYAVEELGFDVCLDHKADDFAEQLAAACPDGIDIYYENVGGKVFDGVLPLLNAHARIPVCGLVSQYNATELPDGKDRLGVLMGNILSKRLTIKGFIIFEEYGDHFPEFLATMSKWLESGDVKTKEHQVDGLAQAPQAFFDMLDGKNFGKTVVKVADVK</sequence>
<dbReference type="PANTHER" id="PTHR43205">
    <property type="entry name" value="PROSTAGLANDIN REDUCTASE"/>
    <property type="match status" value="1"/>
</dbReference>
<gene>
    <name evidence="4" type="ORF">ACFP58_13075</name>
</gene>
<proteinExistence type="predicted"/>
<dbReference type="Pfam" id="PF00107">
    <property type="entry name" value="ADH_zinc_N"/>
    <property type="match status" value="1"/>
</dbReference>
<name>A0ABW1WBF3_9GAMM</name>
<dbReference type="InterPro" id="IPR045010">
    <property type="entry name" value="MDR_fam"/>
</dbReference>
<comment type="caution">
    <text evidence="4">The sequence shown here is derived from an EMBL/GenBank/DDBJ whole genome shotgun (WGS) entry which is preliminary data.</text>
</comment>
<dbReference type="EMBL" id="JBHSTZ010000065">
    <property type="protein sequence ID" value="MFC6382375.1"/>
    <property type="molecule type" value="Genomic_DNA"/>
</dbReference>
<evidence type="ECO:0000259" key="3">
    <source>
        <dbReference type="SMART" id="SM00829"/>
    </source>
</evidence>
<dbReference type="Gene3D" id="3.90.180.10">
    <property type="entry name" value="Medium-chain alcohol dehydrogenases, catalytic domain"/>
    <property type="match status" value="1"/>
</dbReference>
<dbReference type="SUPFAM" id="SSF51735">
    <property type="entry name" value="NAD(P)-binding Rossmann-fold domains"/>
    <property type="match status" value="1"/>
</dbReference>
<feature type="region of interest" description="Disordered" evidence="2">
    <location>
        <begin position="1"/>
        <end position="30"/>
    </location>
</feature>
<dbReference type="SUPFAM" id="SSF50129">
    <property type="entry name" value="GroES-like"/>
    <property type="match status" value="1"/>
</dbReference>
<dbReference type="PANTHER" id="PTHR43205:SF7">
    <property type="entry name" value="PROSTAGLANDIN REDUCTASE 1"/>
    <property type="match status" value="1"/>
</dbReference>
<dbReference type="InterPro" id="IPR041694">
    <property type="entry name" value="ADH_N_2"/>
</dbReference>
<organism evidence="4 5">
    <name type="scientific">Psychrobacter glacincola</name>
    <dbReference type="NCBI Taxonomy" id="56810"/>
    <lineage>
        <taxon>Bacteria</taxon>
        <taxon>Pseudomonadati</taxon>
        <taxon>Pseudomonadota</taxon>
        <taxon>Gammaproteobacteria</taxon>
        <taxon>Moraxellales</taxon>
        <taxon>Moraxellaceae</taxon>
        <taxon>Psychrobacter</taxon>
    </lineage>
</organism>
<dbReference type="InterPro" id="IPR011032">
    <property type="entry name" value="GroES-like_sf"/>
</dbReference>
<dbReference type="InterPro" id="IPR013149">
    <property type="entry name" value="ADH-like_C"/>
</dbReference>
<dbReference type="CDD" id="cd05288">
    <property type="entry name" value="PGDH"/>
    <property type="match status" value="1"/>
</dbReference>
<dbReference type="Gene3D" id="3.40.50.720">
    <property type="entry name" value="NAD(P)-binding Rossmann-like Domain"/>
    <property type="match status" value="1"/>
</dbReference>
<dbReference type="RefSeq" id="WP_201563812.1">
    <property type="nucleotide sequence ID" value="NZ_CAJGZK010000017.1"/>
</dbReference>
<keyword evidence="1 4" id="KW-0560">Oxidoreductase</keyword>
<feature type="compositionally biased region" description="Low complexity" evidence="2">
    <location>
        <begin position="9"/>
        <end position="18"/>
    </location>
</feature>
<protein>
    <submittedName>
        <fullName evidence="4">NADP-dependent oxidoreductase</fullName>
        <ecNumber evidence="4">1.-.-.-</ecNumber>
    </submittedName>
</protein>
<evidence type="ECO:0000256" key="1">
    <source>
        <dbReference type="ARBA" id="ARBA00023002"/>
    </source>
</evidence>
<accession>A0ABW1WBF3</accession>
<evidence type="ECO:0000313" key="4">
    <source>
        <dbReference type="EMBL" id="MFC6382375.1"/>
    </source>
</evidence>
<dbReference type="EC" id="1.-.-.-" evidence="4"/>
<evidence type="ECO:0000313" key="5">
    <source>
        <dbReference type="Proteomes" id="UP001596264"/>
    </source>
</evidence>
<dbReference type="InterPro" id="IPR020843">
    <property type="entry name" value="ER"/>
</dbReference>
<keyword evidence="5" id="KW-1185">Reference proteome</keyword>
<dbReference type="Pfam" id="PF16884">
    <property type="entry name" value="ADH_N_2"/>
    <property type="match status" value="1"/>
</dbReference>